<dbReference type="Proteomes" id="UP000261600">
    <property type="component" value="Unplaced"/>
</dbReference>
<dbReference type="SMART" id="SM01170">
    <property type="entry name" value="DUF1944"/>
    <property type="match status" value="1"/>
</dbReference>
<dbReference type="Ensembl" id="ENSMALT00000025283.1">
    <property type="protein sequence ID" value="ENSMALP00000024815.1"/>
    <property type="gene ID" value="ENSMALG00000017271.1"/>
</dbReference>
<evidence type="ECO:0000259" key="4">
    <source>
        <dbReference type="PROSITE" id="PS51211"/>
    </source>
</evidence>
<dbReference type="GO" id="GO:0032355">
    <property type="term" value="P:response to estradiol"/>
    <property type="evidence" value="ECO:0007669"/>
    <property type="project" value="TreeGrafter"/>
</dbReference>
<evidence type="ECO:0000256" key="3">
    <source>
        <dbReference type="PROSITE-ProRule" id="PRU00557"/>
    </source>
</evidence>
<keyword evidence="1" id="KW-0758">Storage protein</keyword>
<dbReference type="InterPro" id="IPR001747">
    <property type="entry name" value="Vitellogenin_N"/>
</dbReference>
<keyword evidence="2" id="KW-0325">Glycoprotein</keyword>
<dbReference type="InterPro" id="IPR050733">
    <property type="entry name" value="Vitellogenin/Apolipophorin"/>
</dbReference>
<dbReference type="InterPro" id="IPR015258">
    <property type="entry name" value="Vitellinogen_b-sht_shell"/>
</dbReference>
<dbReference type="InterPro" id="IPR015819">
    <property type="entry name" value="Lipid_transp_b-sht_shell"/>
</dbReference>
<accession>A0A3Q3K689</accession>
<dbReference type="Gene3D" id="2.20.90.10">
    <property type="entry name" value="Vitellinogen, beta-sheet shell domain"/>
    <property type="match status" value="1"/>
</dbReference>
<dbReference type="AlphaFoldDB" id="A0A3Q3K689"/>
<keyword evidence="6" id="KW-1185">Reference proteome</keyword>
<dbReference type="GO" id="GO:0071391">
    <property type="term" value="P:cellular response to estrogen stimulus"/>
    <property type="evidence" value="ECO:0007669"/>
    <property type="project" value="TreeGrafter"/>
</dbReference>
<proteinExistence type="predicted"/>
<dbReference type="PANTHER" id="PTHR23345:SF9">
    <property type="entry name" value="VITELLOGENIN-RELATED"/>
    <property type="match status" value="1"/>
</dbReference>
<evidence type="ECO:0000313" key="6">
    <source>
        <dbReference type="Proteomes" id="UP000261600"/>
    </source>
</evidence>
<reference evidence="5" key="2">
    <citation type="submission" date="2025-09" db="UniProtKB">
        <authorList>
            <consortium name="Ensembl"/>
        </authorList>
    </citation>
    <scope>IDENTIFICATION</scope>
</reference>
<dbReference type="GO" id="GO:0045735">
    <property type="term" value="F:nutrient reservoir activity"/>
    <property type="evidence" value="ECO:0007669"/>
    <property type="project" value="UniProtKB-KW"/>
</dbReference>
<dbReference type="SUPFAM" id="SSF56968">
    <property type="entry name" value="Lipovitellin-phosvitin complex, beta-sheet shell regions"/>
    <property type="match status" value="2"/>
</dbReference>
<evidence type="ECO:0000313" key="5">
    <source>
        <dbReference type="Ensembl" id="ENSMALP00000024815.1"/>
    </source>
</evidence>
<dbReference type="Pfam" id="PF09175">
    <property type="entry name" value="Vit_b-sht_shell"/>
    <property type="match status" value="1"/>
</dbReference>
<feature type="domain" description="Vitellogenin" evidence="4">
    <location>
        <begin position="1"/>
        <end position="329"/>
    </location>
</feature>
<dbReference type="PROSITE" id="PS51211">
    <property type="entry name" value="VITELLOGENIN"/>
    <property type="match status" value="1"/>
</dbReference>
<evidence type="ECO:0000256" key="2">
    <source>
        <dbReference type="ARBA" id="ARBA00023180"/>
    </source>
</evidence>
<dbReference type="PANTHER" id="PTHR23345">
    <property type="entry name" value="VITELLOGENIN-RELATED"/>
    <property type="match status" value="1"/>
</dbReference>
<name>A0A3Q3K689_MONAL</name>
<reference evidence="5" key="1">
    <citation type="submission" date="2025-08" db="UniProtKB">
        <authorList>
            <consortium name="Ensembl"/>
        </authorList>
    </citation>
    <scope>IDENTIFICATION</scope>
</reference>
<comment type="caution">
    <text evidence="3">Lacks conserved residue(s) required for the propagation of feature annotation.</text>
</comment>
<organism evidence="5 6">
    <name type="scientific">Monopterus albus</name>
    <name type="common">Swamp eel</name>
    <dbReference type="NCBI Taxonomy" id="43700"/>
    <lineage>
        <taxon>Eukaryota</taxon>
        <taxon>Metazoa</taxon>
        <taxon>Chordata</taxon>
        <taxon>Craniata</taxon>
        <taxon>Vertebrata</taxon>
        <taxon>Euteleostomi</taxon>
        <taxon>Actinopterygii</taxon>
        <taxon>Neopterygii</taxon>
        <taxon>Teleostei</taxon>
        <taxon>Neoteleostei</taxon>
        <taxon>Acanthomorphata</taxon>
        <taxon>Anabantaria</taxon>
        <taxon>Synbranchiformes</taxon>
        <taxon>Synbranchidae</taxon>
        <taxon>Monopterus</taxon>
    </lineage>
</organism>
<dbReference type="GO" id="GO:0005319">
    <property type="term" value="F:lipid transporter activity"/>
    <property type="evidence" value="ECO:0007669"/>
    <property type="project" value="InterPro"/>
</dbReference>
<dbReference type="SMART" id="SM00638">
    <property type="entry name" value="LPD_N"/>
    <property type="match status" value="1"/>
</dbReference>
<dbReference type="Pfam" id="PF01347">
    <property type="entry name" value="Vitellogenin_N"/>
    <property type="match status" value="1"/>
</dbReference>
<dbReference type="InterPro" id="IPR037088">
    <property type="entry name" value="Vitellinogen_b-sht_shell_sf"/>
</dbReference>
<sequence>MQTVILSLQLEDPEIFEYSGIWPKDNFTPASKLTSALAAQLLTPIKFEYTNGVVGKVFAPAGISTTVLNIFRGILNVFQLNIKKTQNVYELQEPGLQGVCKTHYVIGEDAKAERIFLTKTKDMNHYPGKDSSASSFQAKYLSSTVHPVATIIIRAVRADHKVQGYQIAAYIDKTTSRLQVIAASLAEDNHWRICADGVMLSPHKLMAKFAWGLQCKQYSTEIAAETGLVGKEPAARLKLAWDKLPRKMISYAKKWYKYVSFLARQSGMALAKAKNVHKEIRMILAVAAETRLNVVLKTPKVPFDCLFFLNTHRKSALHFVAQIEYVLSN</sequence>
<protein>
    <recommendedName>
        <fullName evidence="4">Vitellogenin domain-containing protein</fullName>
    </recommendedName>
</protein>
<evidence type="ECO:0000256" key="1">
    <source>
        <dbReference type="ARBA" id="ARBA00022761"/>
    </source>
</evidence>